<name>A0A6N1BN55_9BURK</name>
<evidence type="ECO:0000313" key="1">
    <source>
        <dbReference type="EMBL" id="NNH13706.1"/>
    </source>
</evidence>
<dbReference type="EMBL" id="JABEMD010000057">
    <property type="protein sequence ID" value="NNH13706.1"/>
    <property type="molecule type" value="Genomic_DNA"/>
</dbReference>
<sequence>MSEAVSYLCTLPWAGTSLAYHVSVNFAGSGECDCVRFTSFVGVGRRSFTIRAGAGADVRTLTRDGEALCRMAIGQALRDALHDKTLAGDHRLDALAAPWQGELRPVRSRDASRPARSRLQSFGV</sequence>
<organism evidence="1 2">
    <name type="scientific">Cupriavidus gilardii</name>
    <dbReference type="NCBI Taxonomy" id="82541"/>
    <lineage>
        <taxon>Bacteria</taxon>
        <taxon>Pseudomonadati</taxon>
        <taxon>Pseudomonadota</taxon>
        <taxon>Betaproteobacteria</taxon>
        <taxon>Burkholderiales</taxon>
        <taxon>Burkholderiaceae</taxon>
        <taxon>Cupriavidus</taxon>
    </lineage>
</organism>
<proteinExistence type="predicted"/>
<evidence type="ECO:0000313" key="2">
    <source>
        <dbReference type="Proteomes" id="UP000542973"/>
    </source>
</evidence>
<reference evidence="1 2" key="1">
    <citation type="submission" date="2020-05" db="EMBL/GenBank/DDBJ databases">
        <title>MicrobeNet Type strains.</title>
        <authorList>
            <person name="Nicholson A.C."/>
        </authorList>
    </citation>
    <scope>NUCLEOTIDE SEQUENCE [LARGE SCALE GENOMIC DNA]</scope>
    <source>
        <strain evidence="1 2">ATCC 700815</strain>
    </source>
</reference>
<dbReference type="Proteomes" id="UP000542973">
    <property type="component" value="Unassembled WGS sequence"/>
</dbReference>
<dbReference type="GeneID" id="70689061"/>
<gene>
    <name evidence="1" type="ORF">HLB16_22905</name>
</gene>
<comment type="caution">
    <text evidence="1">The sequence shown here is derived from an EMBL/GenBank/DDBJ whole genome shotgun (WGS) entry which is preliminary data.</text>
</comment>
<dbReference type="AlphaFoldDB" id="A0A6N1BN55"/>
<protein>
    <submittedName>
        <fullName evidence="1">Uncharacterized protein</fullName>
    </submittedName>
</protein>
<dbReference type="RefSeq" id="WP_053821046.1">
    <property type="nucleotide sequence ID" value="NZ_BAAAEB010000018.1"/>
</dbReference>
<accession>A0A6N1BN55</accession>